<comment type="caution">
    <text evidence="1">The sequence shown here is derived from an EMBL/GenBank/DDBJ whole genome shotgun (WGS) entry which is preliminary data.</text>
</comment>
<gene>
    <name evidence="1" type="ORF">NDI89_05930</name>
</gene>
<dbReference type="RefSeq" id="WP_277520599.1">
    <property type="nucleotide sequence ID" value="NZ_JAMQOT010000002.1"/>
</dbReference>
<sequence>MGRPNVDAGDMRWGWTCPLCETDVSVSRDPGSGTFRWECDNGACDAIGFGFSSRRRARLALREYRERYRNIYR</sequence>
<name>A0A9Q4L4E6_9EURY</name>
<protein>
    <submittedName>
        <fullName evidence="1">Uncharacterized protein</fullName>
    </submittedName>
</protein>
<organism evidence="1 2">
    <name type="scientific">Natrinema salsiterrestre</name>
    <dbReference type="NCBI Taxonomy" id="2950540"/>
    <lineage>
        <taxon>Archaea</taxon>
        <taxon>Methanobacteriati</taxon>
        <taxon>Methanobacteriota</taxon>
        <taxon>Stenosarchaea group</taxon>
        <taxon>Halobacteria</taxon>
        <taxon>Halobacteriales</taxon>
        <taxon>Natrialbaceae</taxon>
        <taxon>Natrinema</taxon>
    </lineage>
</organism>
<proteinExistence type="predicted"/>
<reference evidence="1" key="1">
    <citation type="submission" date="2022-06" db="EMBL/GenBank/DDBJ databases">
        <title>Natrinema sp. a new haloarchaeum isolate from saline soil.</title>
        <authorList>
            <person name="Strakova D."/>
            <person name="Galisteo C."/>
            <person name="Sanchez-Porro C."/>
            <person name="Ventosa A."/>
        </authorList>
    </citation>
    <scope>NUCLEOTIDE SEQUENCE</scope>
    <source>
        <strain evidence="1">S1CR25-10</strain>
    </source>
</reference>
<evidence type="ECO:0000313" key="1">
    <source>
        <dbReference type="EMBL" id="MDF9745121.1"/>
    </source>
</evidence>
<dbReference type="EMBL" id="JAMQOT010000002">
    <property type="protein sequence ID" value="MDF9745121.1"/>
    <property type="molecule type" value="Genomic_DNA"/>
</dbReference>
<evidence type="ECO:0000313" key="2">
    <source>
        <dbReference type="Proteomes" id="UP001154061"/>
    </source>
</evidence>
<dbReference type="AlphaFoldDB" id="A0A9Q4L4E6"/>
<dbReference type="Proteomes" id="UP001154061">
    <property type="component" value="Unassembled WGS sequence"/>
</dbReference>
<keyword evidence="2" id="KW-1185">Reference proteome</keyword>
<accession>A0A9Q4L4E6</accession>